<dbReference type="STRING" id="1476583.DEIPH_ctg041orf0010"/>
<reference evidence="2 3" key="1">
    <citation type="submission" date="2014-03" db="EMBL/GenBank/DDBJ databases">
        <title>Draft genome sequence of Deinococcus phoenicis 1P10ME.</title>
        <authorList>
            <person name="Stepanov V.G."/>
            <person name="Vaishampayan P."/>
            <person name="Venkateswaran K."/>
            <person name="Fox G.E."/>
        </authorList>
    </citation>
    <scope>NUCLEOTIDE SEQUENCE [LARGE SCALE GENOMIC DNA]</scope>
    <source>
        <strain evidence="2 3">1P10ME</strain>
    </source>
</reference>
<dbReference type="AlphaFoldDB" id="A0A016QNR2"/>
<feature type="region of interest" description="Disordered" evidence="1">
    <location>
        <begin position="41"/>
        <end position="70"/>
    </location>
</feature>
<comment type="caution">
    <text evidence="2">The sequence shown here is derived from an EMBL/GenBank/DDBJ whole genome shotgun (WGS) entry which is preliminary data.</text>
</comment>
<dbReference type="Proteomes" id="UP000020492">
    <property type="component" value="Unassembled WGS sequence"/>
</dbReference>
<gene>
    <name evidence="2" type="ORF">DEIPH_ctg041orf0010</name>
</gene>
<evidence type="ECO:0000313" key="3">
    <source>
        <dbReference type="Proteomes" id="UP000020492"/>
    </source>
</evidence>
<evidence type="ECO:0000256" key="1">
    <source>
        <dbReference type="SAM" id="MobiDB-lite"/>
    </source>
</evidence>
<protein>
    <submittedName>
        <fullName evidence="2">Uncharacterized protein</fullName>
    </submittedName>
</protein>
<dbReference type="PATRIC" id="fig|1476583.3.peg.2517"/>
<proteinExistence type="predicted"/>
<name>A0A016QNR2_9DEIO</name>
<evidence type="ECO:0000313" key="2">
    <source>
        <dbReference type="EMBL" id="EYB67414.1"/>
    </source>
</evidence>
<dbReference type="EMBL" id="JHAC01000039">
    <property type="protein sequence ID" value="EYB67414.1"/>
    <property type="molecule type" value="Genomic_DNA"/>
</dbReference>
<accession>A0A016QNR2</accession>
<sequence length="158" mass="16845">MYGETSKFRYLVLAAATTTRPADFNAAALPLPELSTTDMPAQVSTKTDTPPKVYGSPAAGTAVTWQKPRPDTGSWTAALSGNVLPTKAERTNMQTMYAALGKYVWIERQMNTDDTWEGGCALVTSTGKPIPADGYVTFSLGLTGYGPKYNDTATIPAP</sequence>
<organism evidence="2 3">
    <name type="scientific">Deinococcus phoenicis</name>
    <dbReference type="NCBI Taxonomy" id="1476583"/>
    <lineage>
        <taxon>Bacteria</taxon>
        <taxon>Thermotogati</taxon>
        <taxon>Deinococcota</taxon>
        <taxon>Deinococci</taxon>
        <taxon>Deinococcales</taxon>
        <taxon>Deinococcaceae</taxon>
        <taxon>Deinococcus</taxon>
    </lineage>
</organism>
<keyword evidence="3" id="KW-1185">Reference proteome</keyword>